<feature type="compositionally biased region" description="Polar residues" evidence="1">
    <location>
        <begin position="129"/>
        <end position="142"/>
    </location>
</feature>
<feature type="compositionally biased region" description="Low complexity" evidence="1">
    <location>
        <begin position="115"/>
        <end position="128"/>
    </location>
</feature>
<evidence type="ECO:0000313" key="2">
    <source>
        <dbReference type="EMBL" id="CAI07276.1"/>
    </source>
</evidence>
<feature type="compositionally biased region" description="Basic residues" evidence="1">
    <location>
        <begin position="89"/>
        <end position="109"/>
    </location>
</feature>
<reference evidence="2 3" key="1">
    <citation type="journal article" date="2005" name="Arch. Microbiol.">
        <title>The genome sequence of an anaerobic aromatic-degrading denitrifying bacterium, strain EbN1.</title>
        <authorList>
            <person name="Rabus R."/>
            <person name="Kube M."/>
            <person name="Heider J."/>
            <person name="Beck A."/>
            <person name="Heitmann K."/>
            <person name="Widdel F."/>
            <person name="Reinhardt R."/>
        </authorList>
    </citation>
    <scope>NUCLEOTIDE SEQUENCE [LARGE SCALE GENOMIC DNA]</scope>
    <source>
        <strain evidence="2 3">EbN1</strain>
    </source>
</reference>
<organism evidence="2 3">
    <name type="scientific">Aromatoleum aromaticum (strain DSM 19018 / LMG 30748 / EbN1)</name>
    <name type="common">Azoarcus sp. (strain EbN1)</name>
    <dbReference type="NCBI Taxonomy" id="76114"/>
    <lineage>
        <taxon>Bacteria</taxon>
        <taxon>Pseudomonadati</taxon>
        <taxon>Pseudomonadota</taxon>
        <taxon>Betaproteobacteria</taxon>
        <taxon>Rhodocyclales</taxon>
        <taxon>Rhodocyclaceae</taxon>
        <taxon>Aromatoleum</taxon>
    </lineage>
</organism>
<dbReference type="AlphaFoldDB" id="Q5P5Y5"/>
<dbReference type="HOGENOM" id="CLU_1014287_0_0_4"/>
<proteinExistence type="predicted"/>
<keyword evidence="3" id="KW-1185">Reference proteome</keyword>
<dbReference type="eggNOG" id="ENOG502ZURS">
    <property type="taxonomic scope" value="Bacteria"/>
</dbReference>
<evidence type="ECO:0000313" key="3">
    <source>
        <dbReference type="Proteomes" id="UP000006552"/>
    </source>
</evidence>
<protein>
    <submittedName>
        <fullName evidence="2">Uncharacterized protein</fullName>
    </submittedName>
</protein>
<dbReference type="Proteomes" id="UP000006552">
    <property type="component" value="Chromosome"/>
</dbReference>
<feature type="compositionally biased region" description="Basic and acidic residues" evidence="1">
    <location>
        <begin position="78"/>
        <end position="88"/>
    </location>
</feature>
<feature type="region of interest" description="Disordered" evidence="1">
    <location>
        <begin position="36"/>
        <end position="144"/>
    </location>
</feature>
<sequence>MLNWRARPCDLLACVVLKSDRAQHRLSGNFNDADEEKYHVKADHQGPARHAGTERRGRQGDPCVVPRGTARNPGRPLRGGDRRWDGHRNRGRLRNQHRDLRRSHQRLVHPVRGELTAATGAGTPLPTGQRRQAGQGSRTCSPSGRYISRWLTRPPWIDLIMDSSAFCVASSLGSRSPCPPRQPTNTMSQGCPRRCDSSTSSAKLWISSVFLSTYITGASAPPWPFSKRRFSSGVAPSGSSARAKTNSSRCGSGCCRAASRRLSNPEMTIFLPLL</sequence>
<dbReference type="EMBL" id="CR555306">
    <property type="protein sequence ID" value="CAI07276.1"/>
    <property type="molecule type" value="Genomic_DNA"/>
</dbReference>
<gene>
    <name evidence="2" type="ORF">ebA2085</name>
</gene>
<accession>Q5P5Y5</accession>
<evidence type="ECO:0000256" key="1">
    <source>
        <dbReference type="SAM" id="MobiDB-lite"/>
    </source>
</evidence>
<feature type="compositionally biased region" description="Basic and acidic residues" evidence="1">
    <location>
        <begin position="36"/>
        <end position="59"/>
    </location>
</feature>
<dbReference type="KEGG" id="eba:ebA2085"/>
<name>Q5P5Y5_AROAE</name>